<feature type="coiled-coil region" evidence="1">
    <location>
        <begin position="179"/>
        <end position="220"/>
    </location>
</feature>
<accession>A0ABQ6MMX6</accession>
<keyword evidence="4" id="KW-1185">Reference proteome</keyword>
<name>A0ABQ6MMX6_9STRA</name>
<evidence type="ECO:0000313" key="4">
    <source>
        <dbReference type="Proteomes" id="UP001165060"/>
    </source>
</evidence>
<feature type="non-terminal residue" evidence="3">
    <location>
        <position position="1"/>
    </location>
</feature>
<sequence>PPRYQYNEQTVKREESNFLFDDDQSYSTLGTEGGGGRGGLAPLDTSMDADADDFYNPTVPSPAHMPSPTNHQAFFDSTYVVPPKKERPDWDESFVQRSANVQDSRPQLVLNRGDRETRTIDRIERFRKLAAGKTDSVTTSEFRDEGMVRKAEWREEMDRKFNKAPSTGARISPRSMAINRDVKDMLRQERNRQAKLDEKIKRWEEEVAKERTEKIVARRKGKKNLIGGMGQTGGWDE</sequence>
<evidence type="ECO:0000256" key="1">
    <source>
        <dbReference type="SAM" id="Coils"/>
    </source>
</evidence>
<keyword evidence="1" id="KW-0175">Coiled coil</keyword>
<feature type="region of interest" description="Disordered" evidence="2">
    <location>
        <begin position="1"/>
        <end position="70"/>
    </location>
</feature>
<evidence type="ECO:0000313" key="3">
    <source>
        <dbReference type="EMBL" id="GMI29476.1"/>
    </source>
</evidence>
<dbReference type="Proteomes" id="UP001165060">
    <property type="component" value="Unassembled WGS sequence"/>
</dbReference>
<protein>
    <submittedName>
        <fullName evidence="3">Uncharacterized protein</fullName>
    </submittedName>
</protein>
<gene>
    <name evidence="3" type="ORF">TeGR_g9833</name>
</gene>
<organism evidence="3 4">
    <name type="scientific">Tetraparma gracilis</name>
    <dbReference type="NCBI Taxonomy" id="2962635"/>
    <lineage>
        <taxon>Eukaryota</taxon>
        <taxon>Sar</taxon>
        <taxon>Stramenopiles</taxon>
        <taxon>Ochrophyta</taxon>
        <taxon>Bolidophyceae</taxon>
        <taxon>Parmales</taxon>
        <taxon>Triparmaceae</taxon>
        <taxon>Tetraparma</taxon>
    </lineage>
</organism>
<proteinExistence type="predicted"/>
<comment type="caution">
    <text evidence="3">The sequence shown here is derived from an EMBL/GenBank/DDBJ whole genome shotgun (WGS) entry which is preliminary data.</text>
</comment>
<dbReference type="EMBL" id="BRYB01003038">
    <property type="protein sequence ID" value="GMI29476.1"/>
    <property type="molecule type" value="Genomic_DNA"/>
</dbReference>
<reference evidence="3 4" key="1">
    <citation type="journal article" date="2023" name="Commun. Biol.">
        <title>Genome analysis of Parmales, the sister group of diatoms, reveals the evolutionary specialization of diatoms from phago-mixotrophs to photoautotrophs.</title>
        <authorList>
            <person name="Ban H."/>
            <person name="Sato S."/>
            <person name="Yoshikawa S."/>
            <person name="Yamada K."/>
            <person name="Nakamura Y."/>
            <person name="Ichinomiya M."/>
            <person name="Sato N."/>
            <person name="Blanc-Mathieu R."/>
            <person name="Endo H."/>
            <person name="Kuwata A."/>
            <person name="Ogata H."/>
        </authorList>
    </citation>
    <scope>NUCLEOTIDE SEQUENCE [LARGE SCALE GENOMIC DNA]</scope>
</reference>
<feature type="region of interest" description="Disordered" evidence="2">
    <location>
        <begin position="158"/>
        <end position="177"/>
    </location>
</feature>
<evidence type="ECO:0000256" key="2">
    <source>
        <dbReference type="SAM" id="MobiDB-lite"/>
    </source>
</evidence>